<proteinExistence type="predicted"/>
<comment type="caution">
    <text evidence="2">The sequence shown here is derived from an EMBL/GenBank/DDBJ whole genome shotgun (WGS) entry which is preliminary data.</text>
</comment>
<organism evidence="2 3">
    <name type="scientific">Candidatus Magnetoglobus multicellularis str. Araruama</name>
    <dbReference type="NCBI Taxonomy" id="890399"/>
    <lineage>
        <taxon>Bacteria</taxon>
        <taxon>Pseudomonadati</taxon>
        <taxon>Thermodesulfobacteriota</taxon>
        <taxon>Desulfobacteria</taxon>
        <taxon>Desulfobacterales</taxon>
        <taxon>Desulfobacteraceae</taxon>
        <taxon>Candidatus Magnetoglobus</taxon>
    </lineage>
</organism>
<accession>A0A1V1P9J8</accession>
<feature type="transmembrane region" description="Helical" evidence="1">
    <location>
        <begin position="85"/>
        <end position="102"/>
    </location>
</feature>
<evidence type="ECO:0008006" key="4">
    <source>
        <dbReference type="Google" id="ProtNLM"/>
    </source>
</evidence>
<evidence type="ECO:0000256" key="1">
    <source>
        <dbReference type="SAM" id="Phobius"/>
    </source>
</evidence>
<reference evidence="3" key="1">
    <citation type="submission" date="2012-11" db="EMBL/GenBank/DDBJ databases">
        <authorList>
            <person name="Lucero-Rivera Y.E."/>
            <person name="Tovar-Ramirez D."/>
        </authorList>
    </citation>
    <scope>NUCLEOTIDE SEQUENCE [LARGE SCALE GENOMIC DNA]</scope>
    <source>
        <strain evidence="3">Araruama</strain>
    </source>
</reference>
<keyword evidence="1" id="KW-0472">Membrane</keyword>
<evidence type="ECO:0000313" key="3">
    <source>
        <dbReference type="Proteomes" id="UP000189670"/>
    </source>
</evidence>
<evidence type="ECO:0000313" key="2">
    <source>
        <dbReference type="EMBL" id="ETR71375.1"/>
    </source>
</evidence>
<dbReference type="AlphaFoldDB" id="A0A1V1P9J8"/>
<protein>
    <recommendedName>
        <fullName evidence="4">ABC transmembrane type-1 domain-containing protein</fullName>
    </recommendedName>
</protein>
<gene>
    <name evidence="2" type="ORF">OMM_08165</name>
</gene>
<name>A0A1V1P9J8_9BACT</name>
<keyword evidence="1" id="KW-1133">Transmembrane helix</keyword>
<dbReference type="Proteomes" id="UP000189670">
    <property type="component" value="Unassembled WGS sequence"/>
</dbReference>
<dbReference type="EMBL" id="ATBP01000277">
    <property type="protein sequence ID" value="ETR71375.1"/>
    <property type="molecule type" value="Genomic_DNA"/>
</dbReference>
<sequence>MGASQSLIRNDSIYFVSKCIHQTISTFNNKKIVRIAETIVSETRMVIIQLIRKCELKSFEKIEKIGAYNVITLDTQIIADSILKALRFFISVSLYIGILTYFL</sequence>
<keyword evidence="1" id="KW-0812">Transmembrane</keyword>